<keyword evidence="9" id="KW-0378">Hydrolase</keyword>
<dbReference type="InterPro" id="IPR045249">
    <property type="entry name" value="HARBI1-like"/>
</dbReference>
<dbReference type="GO" id="GO:0005737">
    <property type="term" value="C:cytoplasm"/>
    <property type="evidence" value="ECO:0007669"/>
    <property type="project" value="UniProtKB-SubCell"/>
</dbReference>
<evidence type="ECO:0000256" key="2">
    <source>
        <dbReference type="ARBA" id="ARBA00004123"/>
    </source>
</evidence>
<comment type="caution">
    <text evidence="14">The sequence shown here is derived from an EMBL/GenBank/DDBJ whole genome shotgun (WGS) entry which is preliminary data.</text>
</comment>
<dbReference type="Pfam" id="PF13359">
    <property type="entry name" value="DDE_Tnp_4"/>
    <property type="match status" value="1"/>
</dbReference>
<evidence type="ECO:0000313" key="15">
    <source>
        <dbReference type="Proteomes" id="UP001286313"/>
    </source>
</evidence>
<comment type="cofactor">
    <cofactor evidence="1">
        <name>a divalent metal cation</name>
        <dbReference type="ChEBI" id="CHEBI:60240"/>
    </cofactor>
</comment>
<gene>
    <name evidence="14" type="ORF">Pcinc_008794</name>
</gene>
<evidence type="ECO:0000256" key="5">
    <source>
        <dbReference type="ARBA" id="ARBA00015519"/>
    </source>
</evidence>
<feature type="domain" description="DDE Tnp4" evidence="13">
    <location>
        <begin position="143"/>
        <end position="293"/>
    </location>
</feature>
<dbReference type="GO" id="GO:0004518">
    <property type="term" value="F:nuclease activity"/>
    <property type="evidence" value="ECO:0007669"/>
    <property type="project" value="UniProtKB-KW"/>
</dbReference>
<comment type="similarity">
    <text evidence="4">Belongs to the HARBI1 family.</text>
</comment>
<sequence length="449" mass="50774">MAQQQDHPRRNFRARRDILEELSDAELLKRYRFDREGIMFITDLVRDELQSPTNRNVPITPEMKVLMTLRYLATGKMQQCNSDDLGPSQPSVSNSITQTLHALTAPHLIKQFIKFPALHHHELARIAGEFRQVAGFPGVVGVIDGTHIRIIAPRRFEAEYVNRKNYHSVNVQIVFDAAYNILNVVAKWPGSTHDARIWQESCLRMLFEHNRVPPGYHLLGDSGYPCKPYLLTPFLRPQPGPQANYNMAHKRTRNIVERGIGQLKRRFHVLHGEVRVSPAKTYRIVGACAILHNICKARNIEIPADIDNLDEVVYAAEDDPIPFAFPAAAHQAGLQYRDAFANTHFKSRSRSQLPLPLPAHEDPAAIPPVGVEETGVKVVQFSGVANTSESLALLAKYCAVITRVLINLTRRKHQLNLKPQRPGEEMSQCERGSGSVMVCEGKSQEWQYE</sequence>
<evidence type="ECO:0000256" key="6">
    <source>
        <dbReference type="ARBA" id="ARBA00022490"/>
    </source>
</evidence>
<reference evidence="14" key="1">
    <citation type="submission" date="2023-10" db="EMBL/GenBank/DDBJ databases">
        <title>Genome assemblies of two species of porcelain crab, Petrolisthes cinctipes and Petrolisthes manimaculis (Anomura: Porcellanidae).</title>
        <authorList>
            <person name="Angst P."/>
        </authorList>
    </citation>
    <scope>NUCLEOTIDE SEQUENCE</scope>
    <source>
        <strain evidence="14">PB745_01</strain>
        <tissue evidence="14">Gill</tissue>
    </source>
</reference>
<keyword evidence="6" id="KW-0963">Cytoplasm</keyword>
<evidence type="ECO:0000256" key="9">
    <source>
        <dbReference type="ARBA" id="ARBA00022801"/>
    </source>
</evidence>
<dbReference type="PANTHER" id="PTHR22930:SF286">
    <property type="entry name" value="NUCLEASE HARBI1"/>
    <property type="match status" value="1"/>
</dbReference>
<keyword evidence="10" id="KW-0539">Nucleus</keyword>
<organism evidence="14 15">
    <name type="scientific">Petrolisthes cinctipes</name>
    <name type="common">Flat porcelain crab</name>
    <dbReference type="NCBI Taxonomy" id="88211"/>
    <lineage>
        <taxon>Eukaryota</taxon>
        <taxon>Metazoa</taxon>
        <taxon>Ecdysozoa</taxon>
        <taxon>Arthropoda</taxon>
        <taxon>Crustacea</taxon>
        <taxon>Multicrustacea</taxon>
        <taxon>Malacostraca</taxon>
        <taxon>Eumalacostraca</taxon>
        <taxon>Eucarida</taxon>
        <taxon>Decapoda</taxon>
        <taxon>Pleocyemata</taxon>
        <taxon>Anomura</taxon>
        <taxon>Galatheoidea</taxon>
        <taxon>Porcellanidae</taxon>
        <taxon>Petrolisthes</taxon>
    </lineage>
</organism>
<dbReference type="AlphaFoldDB" id="A0AAE1KX64"/>
<dbReference type="Proteomes" id="UP001286313">
    <property type="component" value="Unassembled WGS sequence"/>
</dbReference>
<dbReference type="GO" id="GO:0016787">
    <property type="term" value="F:hydrolase activity"/>
    <property type="evidence" value="ECO:0007669"/>
    <property type="project" value="UniProtKB-KW"/>
</dbReference>
<dbReference type="GO" id="GO:0046872">
    <property type="term" value="F:metal ion binding"/>
    <property type="evidence" value="ECO:0007669"/>
    <property type="project" value="UniProtKB-KW"/>
</dbReference>
<dbReference type="PRINTS" id="PR02086">
    <property type="entry name" value="PUTNUCHARBI1"/>
</dbReference>
<keyword evidence="7" id="KW-0540">Nuclease</keyword>
<dbReference type="InterPro" id="IPR026103">
    <property type="entry name" value="HARBI1_animal"/>
</dbReference>
<name>A0AAE1KX64_PETCI</name>
<dbReference type="PANTHER" id="PTHR22930">
    <property type="match status" value="1"/>
</dbReference>
<keyword evidence="8" id="KW-0479">Metal-binding</keyword>
<evidence type="ECO:0000256" key="12">
    <source>
        <dbReference type="ARBA" id="ARBA00045850"/>
    </source>
</evidence>
<evidence type="ECO:0000256" key="7">
    <source>
        <dbReference type="ARBA" id="ARBA00022722"/>
    </source>
</evidence>
<evidence type="ECO:0000256" key="4">
    <source>
        <dbReference type="ARBA" id="ARBA00006958"/>
    </source>
</evidence>
<evidence type="ECO:0000256" key="10">
    <source>
        <dbReference type="ARBA" id="ARBA00023242"/>
    </source>
</evidence>
<comment type="function">
    <text evidence="12">Transposase-derived protein that may have nuclease activity. Does not have transposase activity.</text>
</comment>
<evidence type="ECO:0000313" key="14">
    <source>
        <dbReference type="EMBL" id="KAK3887107.1"/>
    </source>
</evidence>
<evidence type="ECO:0000256" key="8">
    <source>
        <dbReference type="ARBA" id="ARBA00022723"/>
    </source>
</evidence>
<keyword evidence="15" id="KW-1185">Reference proteome</keyword>
<evidence type="ECO:0000256" key="1">
    <source>
        <dbReference type="ARBA" id="ARBA00001968"/>
    </source>
</evidence>
<protein>
    <recommendedName>
        <fullName evidence="5">Putative nuclease HARBI1</fullName>
    </recommendedName>
    <alternativeName>
        <fullName evidence="11">Harbinger transposase-derived nuclease</fullName>
    </alternativeName>
</protein>
<comment type="subcellular location">
    <subcellularLocation>
        <location evidence="3">Cytoplasm</location>
    </subcellularLocation>
    <subcellularLocation>
        <location evidence="2">Nucleus</location>
    </subcellularLocation>
</comment>
<evidence type="ECO:0000256" key="11">
    <source>
        <dbReference type="ARBA" id="ARBA00030126"/>
    </source>
</evidence>
<proteinExistence type="inferred from homology"/>
<dbReference type="InterPro" id="IPR027806">
    <property type="entry name" value="HARBI1_dom"/>
</dbReference>
<dbReference type="EMBL" id="JAWQEG010000652">
    <property type="protein sequence ID" value="KAK3887107.1"/>
    <property type="molecule type" value="Genomic_DNA"/>
</dbReference>
<evidence type="ECO:0000256" key="3">
    <source>
        <dbReference type="ARBA" id="ARBA00004496"/>
    </source>
</evidence>
<accession>A0AAE1KX64</accession>
<dbReference type="GO" id="GO:0005634">
    <property type="term" value="C:nucleus"/>
    <property type="evidence" value="ECO:0007669"/>
    <property type="project" value="UniProtKB-SubCell"/>
</dbReference>
<evidence type="ECO:0000259" key="13">
    <source>
        <dbReference type="Pfam" id="PF13359"/>
    </source>
</evidence>